<feature type="chain" id="PRO_5012958273" evidence="1">
    <location>
        <begin position="23"/>
        <end position="183"/>
    </location>
</feature>
<dbReference type="EMBL" id="FWEV01000137">
    <property type="protein sequence ID" value="SLM30415.1"/>
    <property type="molecule type" value="Genomic_DNA"/>
</dbReference>
<gene>
    <name evidence="2" type="ORF">MTBBW1_2210019</name>
</gene>
<dbReference type="AlphaFoldDB" id="A0A1W1HDG4"/>
<keyword evidence="3" id="KW-1185">Reference proteome</keyword>
<dbReference type="Proteomes" id="UP000191931">
    <property type="component" value="Unassembled WGS sequence"/>
</dbReference>
<reference evidence="2 3" key="1">
    <citation type="submission" date="2017-03" db="EMBL/GenBank/DDBJ databases">
        <authorList>
            <person name="Afonso C.L."/>
            <person name="Miller P.J."/>
            <person name="Scott M.A."/>
            <person name="Spackman E."/>
            <person name="Goraichik I."/>
            <person name="Dimitrov K.M."/>
            <person name="Suarez D.L."/>
            <person name="Swayne D.E."/>
        </authorList>
    </citation>
    <scope>NUCLEOTIDE SEQUENCE [LARGE SCALE GENOMIC DNA]</scope>
    <source>
        <strain evidence="2">PRJEB14757</strain>
    </source>
</reference>
<name>A0A1W1HDG4_9BACT</name>
<keyword evidence="1" id="KW-0732">Signal</keyword>
<proteinExistence type="predicted"/>
<evidence type="ECO:0000256" key="1">
    <source>
        <dbReference type="SAM" id="SignalP"/>
    </source>
</evidence>
<feature type="signal peptide" evidence="1">
    <location>
        <begin position="1"/>
        <end position="22"/>
    </location>
</feature>
<evidence type="ECO:0000313" key="2">
    <source>
        <dbReference type="EMBL" id="SLM30415.1"/>
    </source>
</evidence>
<accession>A0A1W1HDG4</accession>
<organism evidence="2 3">
    <name type="scientific">Desulfamplus magnetovallimortis</name>
    <dbReference type="NCBI Taxonomy" id="1246637"/>
    <lineage>
        <taxon>Bacteria</taxon>
        <taxon>Pseudomonadati</taxon>
        <taxon>Thermodesulfobacteriota</taxon>
        <taxon>Desulfobacteria</taxon>
        <taxon>Desulfobacterales</taxon>
        <taxon>Desulfobacteraceae</taxon>
        <taxon>Desulfamplus</taxon>
    </lineage>
</organism>
<evidence type="ECO:0000313" key="3">
    <source>
        <dbReference type="Proteomes" id="UP000191931"/>
    </source>
</evidence>
<protein>
    <submittedName>
        <fullName evidence="2">Uncharacterized protein</fullName>
    </submittedName>
</protein>
<sequence length="183" mass="20276">MVLKMYKIPALLQFFLRYSSYATPQASHPLLAIKSAFPPSFAIPAIVLQAAPPGTESGCCPLFSNTLSITLSSTRVIPPFFLPTDSRKESFSLIKRSMRAEPTPVTFELLRLIIGLTDLVFGLTDLVFGLTDLVFGLTDLVFWLADLIFELFCCMSELPGFISALLVFIFCTECLLSHNFSSF</sequence>